<keyword evidence="2" id="KW-1185">Reference proteome</keyword>
<organism evidence="1 2">
    <name type="scientific">Kribbella flavida (strain DSM 17836 / JCM 10339 / NBRC 14399)</name>
    <dbReference type="NCBI Taxonomy" id="479435"/>
    <lineage>
        <taxon>Bacteria</taxon>
        <taxon>Bacillati</taxon>
        <taxon>Actinomycetota</taxon>
        <taxon>Actinomycetes</taxon>
        <taxon>Propionibacteriales</taxon>
        <taxon>Kribbellaceae</taxon>
        <taxon>Kribbella</taxon>
    </lineage>
</organism>
<accession>D2PT10</accession>
<evidence type="ECO:0000313" key="1">
    <source>
        <dbReference type="EMBL" id="ADB35062.1"/>
    </source>
</evidence>
<proteinExistence type="predicted"/>
<reference evidence="2" key="1">
    <citation type="submission" date="2009-09" db="EMBL/GenBank/DDBJ databases">
        <title>The complete genome of Kribbella flavida DSM 17836.</title>
        <authorList>
            <consortium name="US DOE Joint Genome Institute (JGI-PGF)"/>
            <person name="Lucas S."/>
            <person name="Copeland A."/>
            <person name="Lapidus A."/>
            <person name="Glavina del Rio T."/>
            <person name="Dalin E."/>
            <person name="Tice H."/>
            <person name="Bruce D."/>
            <person name="Goodwin L."/>
            <person name="Pitluck S."/>
            <person name="Kyrpides N."/>
            <person name="Mavromatis K."/>
            <person name="Ivanova N."/>
            <person name="Saunders E."/>
            <person name="Brettin T."/>
            <person name="Detter J.C."/>
            <person name="Han C."/>
            <person name="Larimer F."/>
            <person name="Land M."/>
            <person name="Hauser L."/>
            <person name="Markowitz V."/>
            <person name="Cheng J.-F."/>
            <person name="Hugenholtz P."/>
            <person name="Woyke T."/>
            <person name="Wu D."/>
            <person name="Pukall R."/>
            <person name="Klenk H.-P."/>
            <person name="Eisen J.A."/>
        </authorList>
    </citation>
    <scope>NUCLEOTIDE SEQUENCE [LARGE SCALE GENOMIC DNA]</scope>
    <source>
        <strain evidence="2">DSM 17836 / JCM 10339 / NBRC 14399</strain>
    </source>
</reference>
<dbReference type="HOGENOM" id="CLU_045981_0_0_11"/>
<dbReference type="Proteomes" id="UP000007967">
    <property type="component" value="Chromosome"/>
</dbReference>
<dbReference type="EMBL" id="CP001736">
    <property type="protein sequence ID" value="ADB35062.1"/>
    <property type="molecule type" value="Genomic_DNA"/>
</dbReference>
<sequence>MTADDWVDRPGFDCWAELPDDLRAEVLAAGTEGWKSVFHEIATYNETWKPLRPVLVRRDWLDRLYGLSDRMLQLVLECCLRRARTAGELRKLLGIPDGRVEFLDDDELLGEHLVTAGRPDVLLTGGVPKFVEFNIGSDVGSVWDSEQVSERFLQLLHRHELADRLAASAPPSAVDARYAAVGATLGLAERDRLTMLFRTDGEYPESHDPARLVELLEPFAQRGRDFGYAMDVLPVDWLELDADDRLIGRIPSADGTSEVRQVEAILRLFVCSQMPPTVGLQAIKDALRAGTASLFTSAASWLLSNKVVFAWLWEDADRLPAADAELIRTHLPRTSLLTASNRLMALADRKRLVLKPADEFGGEGVLVGREQSPDDWAAAIDRGVADGSHLLQEYSRPDRLLMDFVHLESGRVEQAEIPFSIGPYSFGRRGAGCYVRIGSQDEGEVLNLKRNVHVTGALVLDAG</sequence>
<dbReference type="OrthoDB" id="3798740at2"/>
<reference evidence="1 2" key="2">
    <citation type="journal article" date="2010" name="Stand. Genomic Sci.">
        <title>Complete genome sequence of Kribbella flavida type strain (IFO 14399).</title>
        <authorList>
            <person name="Pukall R."/>
            <person name="Lapidus A."/>
            <person name="Glavina Del Rio T."/>
            <person name="Copeland A."/>
            <person name="Tice H."/>
            <person name="Cheng J.-F."/>
            <person name="Lucas S."/>
            <person name="Chen F."/>
            <person name="Nolan M."/>
            <person name="LaButti K."/>
            <person name="Pati A."/>
            <person name="Ivanova N."/>
            <person name="Mavrommatis K."/>
            <person name="Mikhailova N."/>
            <person name="Pitluck S."/>
            <person name="Bruce D."/>
            <person name="Goodwin L."/>
            <person name="Land M."/>
            <person name="Hauser L."/>
            <person name="Chang Y.-J."/>
            <person name="Jeffries C.D."/>
            <person name="Chen A."/>
            <person name="Palaniappan K."/>
            <person name="Chain P."/>
            <person name="Rohde M."/>
            <person name="Goeker M."/>
            <person name="Bristow J."/>
            <person name="Eisen J.A."/>
            <person name="Markowitz V."/>
            <person name="Hugenholtz P."/>
            <person name="Kyrpides N.C."/>
            <person name="Klenk H.-P."/>
            <person name="Brettin T."/>
        </authorList>
    </citation>
    <scope>NUCLEOTIDE SEQUENCE [LARGE SCALE GENOMIC DNA]</scope>
    <source>
        <strain evidence="2">DSM 17836 / JCM 10339 / NBRC 14399</strain>
    </source>
</reference>
<evidence type="ECO:0000313" key="2">
    <source>
        <dbReference type="Proteomes" id="UP000007967"/>
    </source>
</evidence>
<dbReference type="STRING" id="479435.Kfla_6059"/>
<protein>
    <recommendedName>
        <fullName evidence="3">Circularly permuted ATPgrasp domain-containing protein</fullName>
    </recommendedName>
</protein>
<dbReference type="eggNOG" id="COG2308">
    <property type="taxonomic scope" value="Bacteria"/>
</dbReference>
<evidence type="ECO:0008006" key="3">
    <source>
        <dbReference type="Google" id="ProtNLM"/>
    </source>
</evidence>
<dbReference type="AlphaFoldDB" id="D2PT10"/>
<dbReference type="RefSeq" id="WP_012923616.1">
    <property type="nucleotide sequence ID" value="NC_013729.1"/>
</dbReference>
<name>D2PT10_KRIFD</name>
<dbReference type="SUPFAM" id="SSF56059">
    <property type="entry name" value="Glutathione synthetase ATP-binding domain-like"/>
    <property type="match status" value="1"/>
</dbReference>
<dbReference type="KEGG" id="kfl:Kfla_6059"/>
<gene>
    <name evidence="1" type="ordered locus">Kfla_6059</name>
</gene>